<keyword evidence="3" id="KW-0963">Cytoplasm</keyword>
<dbReference type="AlphaFoldDB" id="A0A226EHD4"/>
<protein>
    <submittedName>
        <fullName evidence="11">Radial spoke head protein 3</fullName>
    </submittedName>
</protein>
<dbReference type="PANTHER" id="PTHR21648">
    <property type="entry name" value="FLAGELLAR RADIAL SPOKE PROTEIN 3"/>
    <property type="match status" value="1"/>
</dbReference>
<keyword evidence="12" id="KW-1185">Reference proteome</keyword>
<feature type="region of interest" description="Disordered" evidence="10">
    <location>
        <begin position="394"/>
        <end position="433"/>
    </location>
</feature>
<evidence type="ECO:0000256" key="2">
    <source>
        <dbReference type="ARBA" id="ARBA00006737"/>
    </source>
</evidence>
<organism evidence="11 12">
    <name type="scientific">Folsomia candida</name>
    <name type="common">Springtail</name>
    <dbReference type="NCBI Taxonomy" id="158441"/>
    <lineage>
        <taxon>Eukaryota</taxon>
        <taxon>Metazoa</taxon>
        <taxon>Ecdysozoa</taxon>
        <taxon>Arthropoda</taxon>
        <taxon>Hexapoda</taxon>
        <taxon>Collembola</taxon>
        <taxon>Entomobryomorpha</taxon>
        <taxon>Isotomoidea</taxon>
        <taxon>Isotomidae</taxon>
        <taxon>Proisotominae</taxon>
        <taxon>Folsomia</taxon>
    </lineage>
</organism>
<keyword evidence="6" id="KW-0969">Cilium</keyword>
<reference evidence="11 12" key="1">
    <citation type="submission" date="2015-12" db="EMBL/GenBank/DDBJ databases">
        <title>The genome of Folsomia candida.</title>
        <authorList>
            <person name="Faddeeva A."/>
            <person name="Derks M.F."/>
            <person name="Anvar Y."/>
            <person name="Smit S."/>
            <person name="Van Straalen N."/>
            <person name="Roelofs D."/>
        </authorList>
    </citation>
    <scope>NUCLEOTIDE SEQUENCE [LARGE SCALE GENOMIC DNA]</scope>
    <source>
        <strain evidence="11 12">VU population</strain>
        <tissue evidence="11">Whole body</tissue>
    </source>
</reference>
<evidence type="ECO:0000256" key="9">
    <source>
        <dbReference type="SAM" id="Coils"/>
    </source>
</evidence>
<dbReference type="Proteomes" id="UP000198287">
    <property type="component" value="Unassembled WGS sequence"/>
</dbReference>
<evidence type="ECO:0000256" key="8">
    <source>
        <dbReference type="ARBA" id="ARBA00023273"/>
    </source>
</evidence>
<comment type="similarity">
    <text evidence="2">Belongs to the flagellar radial spoke RSP3 family.</text>
</comment>
<dbReference type="EMBL" id="LNIX01000004">
    <property type="protein sequence ID" value="OXA56131.1"/>
    <property type="molecule type" value="Genomic_DNA"/>
</dbReference>
<comment type="caution">
    <text evidence="11">The sequence shown here is derived from an EMBL/GenBank/DDBJ whole genome shotgun (WGS) entry which is preliminary data.</text>
</comment>
<sequence>MATASTTQQQNCSAAEGGWPKTNIGYPNCDTARGADQTQLAPNLYQYCCPPAPLEMKEISGIVARPTYRGHTPRPRGVHSYYNLMWDGHVRRGDPAQKQARKEEEECDKIRQRLNRPRKTKSMAQRLAEKKAKAALTPEDMINKEMARYTKLAISNLAPKDPEKYLIDLSDEIDVLDACYKGKRLQTLRSFPIAPSRATNLEDAGTQVYPNEFHDFDGEVEPLMARLIGAVVDQAQLELLEEEELQALIKQQERHAYLLQQARDTIDKWELREERRRLERERQDAERRQRESGLDDNVLFYNICAFSGGLTNDAIYQCVDSLMKEGFLVSEEKAMMEQGFIPWLNDQVDQEVRRQNMTRDLLNSLIVDIVNTREAQFAEGIWREVYEVDPFKKYDREGTVPPPTPGTSLMGESDEEEVDRVIQSSDYLNTEED</sequence>
<accession>A0A226EHD4</accession>
<name>A0A226EHD4_FOLCA</name>
<dbReference type="Pfam" id="PF06098">
    <property type="entry name" value="Radial_spoke_3"/>
    <property type="match status" value="1"/>
</dbReference>
<keyword evidence="8" id="KW-0966">Cell projection</keyword>
<dbReference type="OrthoDB" id="313308at2759"/>
<gene>
    <name evidence="11" type="ORF">Fcan01_09257</name>
</gene>
<dbReference type="STRING" id="158441.A0A226EHD4"/>
<evidence type="ECO:0000256" key="6">
    <source>
        <dbReference type="ARBA" id="ARBA00023069"/>
    </source>
</evidence>
<evidence type="ECO:0000256" key="10">
    <source>
        <dbReference type="SAM" id="MobiDB-lite"/>
    </source>
</evidence>
<comment type="subcellular location">
    <subcellularLocation>
        <location evidence="1">Cytoplasm</location>
        <location evidence="1">Cytoskeleton</location>
        <location evidence="1">Flagellum axoneme</location>
    </subcellularLocation>
</comment>
<evidence type="ECO:0000256" key="3">
    <source>
        <dbReference type="ARBA" id="ARBA00022490"/>
    </source>
</evidence>
<dbReference type="OMA" id="RRVICER"/>
<dbReference type="PANTHER" id="PTHR21648:SF0">
    <property type="entry name" value="RADIAL SPOKE HEAD PROTEIN 3 HOMOLOG"/>
    <property type="match status" value="1"/>
</dbReference>
<keyword evidence="7" id="KW-0206">Cytoskeleton</keyword>
<evidence type="ECO:0000313" key="12">
    <source>
        <dbReference type="Proteomes" id="UP000198287"/>
    </source>
</evidence>
<evidence type="ECO:0000256" key="5">
    <source>
        <dbReference type="ARBA" id="ARBA00022846"/>
    </source>
</evidence>
<dbReference type="GO" id="GO:0005929">
    <property type="term" value="C:cilium"/>
    <property type="evidence" value="ECO:0007669"/>
    <property type="project" value="TreeGrafter"/>
</dbReference>
<keyword evidence="9" id="KW-0175">Coiled coil</keyword>
<keyword evidence="5" id="KW-0282">Flagellum</keyword>
<dbReference type="InterPro" id="IPR009290">
    <property type="entry name" value="Radial_spoke_3"/>
</dbReference>
<evidence type="ECO:0000256" key="4">
    <source>
        <dbReference type="ARBA" id="ARBA00022553"/>
    </source>
</evidence>
<keyword evidence="4" id="KW-0597">Phosphoprotein</keyword>
<evidence type="ECO:0000256" key="1">
    <source>
        <dbReference type="ARBA" id="ARBA00004611"/>
    </source>
</evidence>
<feature type="coiled-coil region" evidence="9">
    <location>
        <begin position="268"/>
        <end position="295"/>
    </location>
</feature>
<evidence type="ECO:0000256" key="7">
    <source>
        <dbReference type="ARBA" id="ARBA00023212"/>
    </source>
</evidence>
<feature type="compositionally biased region" description="Polar residues" evidence="10">
    <location>
        <begin position="422"/>
        <end position="433"/>
    </location>
</feature>
<proteinExistence type="inferred from homology"/>
<evidence type="ECO:0000313" key="11">
    <source>
        <dbReference type="EMBL" id="OXA56131.1"/>
    </source>
</evidence>